<organism evidence="7 8">
    <name type="scientific">Deinococcus detaillensis</name>
    <dbReference type="NCBI Taxonomy" id="2592048"/>
    <lineage>
        <taxon>Bacteria</taxon>
        <taxon>Thermotogati</taxon>
        <taxon>Deinococcota</taxon>
        <taxon>Deinococci</taxon>
        <taxon>Deinococcales</taxon>
        <taxon>Deinococcaceae</taxon>
        <taxon>Deinococcus</taxon>
    </lineage>
</organism>
<dbReference type="GO" id="GO:0005886">
    <property type="term" value="C:plasma membrane"/>
    <property type="evidence" value="ECO:0007669"/>
    <property type="project" value="UniProtKB-SubCell"/>
</dbReference>
<proteinExistence type="predicted"/>
<protein>
    <submittedName>
        <fullName evidence="7">Oligosaccharide flippase family protein</fullName>
    </submittedName>
</protein>
<evidence type="ECO:0000313" key="8">
    <source>
        <dbReference type="Proteomes" id="UP000316092"/>
    </source>
</evidence>
<feature type="transmembrane region" description="Helical" evidence="6">
    <location>
        <begin position="367"/>
        <end position="386"/>
    </location>
</feature>
<keyword evidence="4 6" id="KW-1133">Transmembrane helix</keyword>
<name>A0A553UMP4_9DEIO</name>
<evidence type="ECO:0000256" key="6">
    <source>
        <dbReference type="SAM" id="Phobius"/>
    </source>
</evidence>
<feature type="transmembrane region" description="Helical" evidence="6">
    <location>
        <begin position="228"/>
        <end position="250"/>
    </location>
</feature>
<feature type="transmembrane region" description="Helical" evidence="6">
    <location>
        <begin position="428"/>
        <end position="445"/>
    </location>
</feature>
<feature type="transmembrane region" description="Helical" evidence="6">
    <location>
        <begin position="178"/>
        <end position="199"/>
    </location>
</feature>
<dbReference type="PANTHER" id="PTHR30250:SF28">
    <property type="entry name" value="POLYSACCHARIDE BIOSYNTHESIS PROTEIN"/>
    <property type="match status" value="1"/>
</dbReference>
<evidence type="ECO:0000313" key="7">
    <source>
        <dbReference type="EMBL" id="TSA81463.1"/>
    </source>
</evidence>
<dbReference type="RefSeq" id="WP_143721651.1">
    <property type="nucleotide sequence ID" value="NZ_VKDB01000022.1"/>
</dbReference>
<feature type="transmembrane region" description="Helical" evidence="6">
    <location>
        <begin position="48"/>
        <end position="66"/>
    </location>
</feature>
<gene>
    <name evidence="7" type="ORF">FNU79_15145</name>
</gene>
<dbReference type="Proteomes" id="UP000316092">
    <property type="component" value="Unassembled WGS sequence"/>
</dbReference>
<feature type="transmembrane region" description="Helical" evidence="6">
    <location>
        <begin position="152"/>
        <end position="172"/>
    </location>
</feature>
<sequence>MQRAREKILRLTLSPTAKGGAIILSGNLLGQLIAVISTPLLTRVYDPSILGVYGIFTSIVSVVAVISSMRYELAIALPKEDAKAASLLVVSAIASLLIAVLILILCFIFKNELIALTGLTNSAYLFLIPLSGAIIGVQQASLQYLLRTNSYYNYAISRVFQGSSIIILQIVFGLVTGYGIFIGDSLGKVFIVLLLVYFVSKNWSRVSFQCSNLLDIAKAYSQFPKYNLPAAMLGALSINLPIIIINSHFTSAAGGHFYMAYRLLSLPVQLLSQAIGQVFLATASRIYANGLPIDTITKDTIRNLSIAGGSLILGLNLVTRDNVSIILGEAWGPLYSYVLIMSPWFIFMLISSPISHVMNISGKQKQSLIFTIVEFTLRCSILYASIMYNNIFLAAMGLSIVGSVISVSGLLMFVIAAKASVRKVILDLLKVLLTAFSLLALTLAFRNDSLFVNLIFSSISLLSFLLIIKFVVFKDLNLGLYDKGGRF</sequence>
<dbReference type="Pfam" id="PF13440">
    <property type="entry name" value="Polysacc_synt_3"/>
    <property type="match status" value="1"/>
</dbReference>
<evidence type="ECO:0000256" key="2">
    <source>
        <dbReference type="ARBA" id="ARBA00022475"/>
    </source>
</evidence>
<dbReference type="OrthoDB" id="109075at2"/>
<dbReference type="AlphaFoldDB" id="A0A553UMP4"/>
<feature type="transmembrane region" description="Helical" evidence="6">
    <location>
        <begin position="270"/>
        <end position="288"/>
    </location>
</feature>
<keyword evidence="5 6" id="KW-0472">Membrane</keyword>
<dbReference type="PANTHER" id="PTHR30250">
    <property type="entry name" value="PST FAMILY PREDICTED COLANIC ACID TRANSPORTER"/>
    <property type="match status" value="1"/>
</dbReference>
<feature type="transmembrane region" description="Helical" evidence="6">
    <location>
        <begin position="122"/>
        <end position="140"/>
    </location>
</feature>
<keyword evidence="8" id="KW-1185">Reference proteome</keyword>
<dbReference type="EMBL" id="VKDB01000022">
    <property type="protein sequence ID" value="TSA81463.1"/>
    <property type="molecule type" value="Genomic_DNA"/>
</dbReference>
<reference evidence="7 8" key="1">
    <citation type="submission" date="2019-07" db="EMBL/GenBank/DDBJ databases">
        <title>Deinococcus detaillus sp. nov., isolated from humus soil in Antarctica.</title>
        <authorList>
            <person name="Zhang K."/>
        </authorList>
    </citation>
    <scope>NUCLEOTIDE SEQUENCE [LARGE SCALE GENOMIC DNA]</scope>
    <source>
        <strain evidence="7 8">H1</strain>
    </source>
</reference>
<comment type="subcellular location">
    <subcellularLocation>
        <location evidence="1">Cell membrane</location>
        <topology evidence="1">Multi-pass membrane protein</topology>
    </subcellularLocation>
</comment>
<feature type="transmembrane region" description="Helical" evidence="6">
    <location>
        <begin position="21"/>
        <end position="42"/>
    </location>
</feature>
<evidence type="ECO:0000256" key="3">
    <source>
        <dbReference type="ARBA" id="ARBA00022692"/>
    </source>
</evidence>
<keyword evidence="3 6" id="KW-0812">Transmembrane</keyword>
<evidence type="ECO:0000256" key="5">
    <source>
        <dbReference type="ARBA" id="ARBA00023136"/>
    </source>
</evidence>
<feature type="transmembrane region" description="Helical" evidence="6">
    <location>
        <begin position="334"/>
        <end position="355"/>
    </location>
</feature>
<evidence type="ECO:0000256" key="1">
    <source>
        <dbReference type="ARBA" id="ARBA00004651"/>
    </source>
</evidence>
<keyword evidence="2" id="KW-1003">Cell membrane</keyword>
<accession>A0A553UMP4</accession>
<feature type="transmembrane region" description="Helical" evidence="6">
    <location>
        <begin position="451"/>
        <end position="473"/>
    </location>
</feature>
<evidence type="ECO:0000256" key="4">
    <source>
        <dbReference type="ARBA" id="ARBA00022989"/>
    </source>
</evidence>
<feature type="transmembrane region" description="Helical" evidence="6">
    <location>
        <begin position="87"/>
        <end position="110"/>
    </location>
</feature>
<feature type="transmembrane region" description="Helical" evidence="6">
    <location>
        <begin position="392"/>
        <end position="416"/>
    </location>
</feature>
<dbReference type="InterPro" id="IPR050833">
    <property type="entry name" value="Poly_Biosynth_Transport"/>
</dbReference>
<feature type="transmembrane region" description="Helical" evidence="6">
    <location>
        <begin position="300"/>
        <end position="319"/>
    </location>
</feature>
<comment type="caution">
    <text evidence="7">The sequence shown here is derived from an EMBL/GenBank/DDBJ whole genome shotgun (WGS) entry which is preliminary data.</text>
</comment>